<name>B8FD24_DESAL</name>
<dbReference type="KEGG" id="dal:Dalk_4777"/>
<dbReference type="InterPro" id="IPR009363">
    <property type="entry name" value="Phage_Mu_Gp16"/>
</dbReference>
<evidence type="ECO:0000313" key="2">
    <source>
        <dbReference type="Proteomes" id="UP000000739"/>
    </source>
</evidence>
<proteinExistence type="predicted"/>
<dbReference type="EMBL" id="CP001322">
    <property type="protein sequence ID" value="ACL06455.1"/>
    <property type="molecule type" value="Genomic_DNA"/>
</dbReference>
<sequence>MAKNEKKQSQEDWDRKRRLRDLAMIHIAKDYFMLPNYIYRDIIRGISNGRTLTAADLTAQERRNLIDLFKRKGWRPVHESARKSGMRHPPPMEREAMLDKIGAILADLDLPWSYADGMAKKMFKVDMLRWLDPHQTHKLLVALVYHQRRVYSKQAKVLSMKQEANNAAT</sequence>
<dbReference type="AlphaFoldDB" id="B8FD24"/>
<protein>
    <submittedName>
        <fullName evidence="1">Uncharacterized protein</fullName>
    </submittedName>
</protein>
<reference evidence="1 2" key="1">
    <citation type="journal article" date="2012" name="Environ. Microbiol.">
        <title>The genome sequence of Desulfatibacillum alkenivorans AK-01: a blueprint for anaerobic alkane oxidation.</title>
        <authorList>
            <person name="Callaghan A.V."/>
            <person name="Morris B.E."/>
            <person name="Pereira I.A."/>
            <person name="McInerney M.J."/>
            <person name="Austin R.N."/>
            <person name="Groves J.T."/>
            <person name="Kukor J.J."/>
            <person name="Suflita J.M."/>
            <person name="Young L.Y."/>
            <person name="Zylstra G.J."/>
            <person name="Wawrik B."/>
        </authorList>
    </citation>
    <scope>NUCLEOTIDE SEQUENCE [LARGE SCALE GENOMIC DNA]</scope>
    <source>
        <strain evidence="1 2">AK-01</strain>
    </source>
</reference>
<dbReference type="HOGENOM" id="CLU_107084_2_0_7"/>
<evidence type="ECO:0000313" key="1">
    <source>
        <dbReference type="EMBL" id="ACL06455.1"/>
    </source>
</evidence>
<gene>
    <name evidence="1" type="ordered locus">Dalk_4777</name>
</gene>
<dbReference type="Pfam" id="PF06252">
    <property type="entry name" value="GemA"/>
    <property type="match status" value="1"/>
</dbReference>
<dbReference type="RefSeq" id="WP_015949494.1">
    <property type="nucleotide sequence ID" value="NC_011768.1"/>
</dbReference>
<accession>B8FD24</accession>
<keyword evidence="2" id="KW-1185">Reference proteome</keyword>
<dbReference type="eggNOG" id="COG4382">
    <property type="taxonomic scope" value="Bacteria"/>
</dbReference>
<organism evidence="1 2">
    <name type="scientific">Desulfatibacillum aliphaticivorans</name>
    <dbReference type="NCBI Taxonomy" id="218208"/>
    <lineage>
        <taxon>Bacteria</taxon>
        <taxon>Pseudomonadati</taxon>
        <taxon>Thermodesulfobacteriota</taxon>
        <taxon>Desulfobacteria</taxon>
        <taxon>Desulfobacterales</taxon>
        <taxon>Desulfatibacillaceae</taxon>
        <taxon>Desulfatibacillum</taxon>
    </lineage>
</organism>
<dbReference type="Proteomes" id="UP000000739">
    <property type="component" value="Chromosome"/>
</dbReference>